<dbReference type="InterPro" id="IPR011551">
    <property type="entry name" value="NTP_PyrPHydrolase_MazG"/>
</dbReference>
<dbReference type="CDD" id="cd11528">
    <property type="entry name" value="NTP-PPase_MazG_Nterm"/>
    <property type="match status" value="1"/>
</dbReference>
<dbReference type="FunFam" id="1.10.287.1080:FF:000001">
    <property type="entry name" value="Nucleoside triphosphate pyrophosphohydrolase"/>
    <property type="match status" value="1"/>
</dbReference>
<dbReference type="GO" id="GO:0032259">
    <property type="term" value="P:methylation"/>
    <property type="evidence" value="ECO:0007669"/>
    <property type="project" value="UniProtKB-KW"/>
</dbReference>
<dbReference type="AlphaFoldDB" id="A0A1M6SRB0"/>
<feature type="domain" description="NTP pyrophosphohydrolase MazG-like" evidence="1">
    <location>
        <begin position="28"/>
        <end position="105"/>
    </location>
</feature>
<dbReference type="GO" id="GO:0008168">
    <property type="term" value="F:methyltransferase activity"/>
    <property type="evidence" value="ECO:0007669"/>
    <property type="project" value="UniProtKB-KW"/>
</dbReference>
<dbReference type="Pfam" id="PF03819">
    <property type="entry name" value="MazG"/>
    <property type="match status" value="1"/>
</dbReference>
<sequence length="153" mass="17022">MSLDGLRRLQHIVKELRGEGGCPWDREQTHESLKPACIEEAAEVLAGIDILTATGKAENLKEELGDLLLQVVFHAQLAEEAGLFNLDDVAKAASDKMERRHPHVFAGAPVESVDWEAIKKAEKAGREWEEDYLPGAFDQAAALIERARKRKQL</sequence>
<dbReference type="InterPro" id="IPR048015">
    <property type="entry name" value="NTP-PPase_MazG-like_N"/>
</dbReference>
<dbReference type="EMBL" id="FRBC01000005">
    <property type="protein sequence ID" value="SHK47167.1"/>
    <property type="molecule type" value="Genomic_DNA"/>
</dbReference>
<dbReference type="PANTHER" id="PTHR30522:SF0">
    <property type="entry name" value="NUCLEOSIDE TRIPHOSPHATE PYROPHOSPHOHYDROLASE"/>
    <property type="match status" value="1"/>
</dbReference>
<dbReference type="Proteomes" id="UP000184263">
    <property type="component" value="Unassembled WGS sequence"/>
</dbReference>
<gene>
    <name evidence="2" type="ORF">SAMN05216582_10521</name>
</gene>
<dbReference type="GO" id="GO:0046061">
    <property type="term" value="P:dATP catabolic process"/>
    <property type="evidence" value="ECO:0007669"/>
    <property type="project" value="TreeGrafter"/>
</dbReference>
<accession>A0A1M6SRB0</accession>
<keyword evidence="2" id="KW-0808">Transferase</keyword>
<evidence type="ECO:0000313" key="3">
    <source>
        <dbReference type="Proteomes" id="UP000184263"/>
    </source>
</evidence>
<dbReference type="GO" id="GO:0046076">
    <property type="term" value="P:dTTP catabolic process"/>
    <property type="evidence" value="ECO:0007669"/>
    <property type="project" value="TreeGrafter"/>
</dbReference>
<dbReference type="PANTHER" id="PTHR30522">
    <property type="entry name" value="NUCLEOSIDE TRIPHOSPHATE PYROPHOSPHOHYDROLASE"/>
    <property type="match status" value="1"/>
</dbReference>
<evidence type="ECO:0000313" key="2">
    <source>
        <dbReference type="EMBL" id="SHK47167.1"/>
    </source>
</evidence>
<dbReference type="GO" id="GO:0047429">
    <property type="term" value="F:nucleoside triphosphate diphosphatase activity"/>
    <property type="evidence" value="ECO:0007669"/>
    <property type="project" value="TreeGrafter"/>
</dbReference>
<dbReference type="SUPFAM" id="SSF101386">
    <property type="entry name" value="all-alpha NTP pyrophosphatases"/>
    <property type="match status" value="1"/>
</dbReference>
<dbReference type="OrthoDB" id="9808939at2"/>
<reference evidence="2 3" key="1">
    <citation type="submission" date="2016-11" db="EMBL/GenBank/DDBJ databases">
        <authorList>
            <person name="Jaros S."/>
            <person name="Januszkiewicz K."/>
            <person name="Wedrychowicz H."/>
        </authorList>
    </citation>
    <scope>NUCLEOTIDE SEQUENCE [LARGE SCALE GENOMIC DNA]</scope>
    <source>
        <strain evidence="2 3">HD4</strain>
    </source>
</reference>
<dbReference type="Gene3D" id="1.10.287.1080">
    <property type="entry name" value="MazG-like"/>
    <property type="match status" value="1"/>
</dbReference>
<dbReference type="GO" id="GO:0046081">
    <property type="term" value="P:dUTP catabolic process"/>
    <property type="evidence" value="ECO:0007669"/>
    <property type="project" value="TreeGrafter"/>
</dbReference>
<name>A0A1M6SRB0_SELRU</name>
<dbReference type="RefSeq" id="WP_073088448.1">
    <property type="nucleotide sequence ID" value="NZ_FRBC01000005.1"/>
</dbReference>
<dbReference type="GO" id="GO:0046047">
    <property type="term" value="P:TTP catabolic process"/>
    <property type="evidence" value="ECO:0007669"/>
    <property type="project" value="TreeGrafter"/>
</dbReference>
<evidence type="ECO:0000259" key="1">
    <source>
        <dbReference type="Pfam" id="PF03819"/>
    </source>
</evidence>
<protein>
    <submittedName>
        <fullName evidence="2">Tetrapyrrole methylase family protein / MazG family protein</fullName>
    </submittedName>
</protein>
<keyword evidence="2" id="KW-0489">Methyltransferase</keyword>
<dbReference type="GO" id="GO:0046052">
    <property type="term" value="P:UTP catabolic process"/>
    <property type="evidence" value="ECO:0007669"/>
    <property type="project" value="TreeGrafter"/>
</dbReference>
<dbReference type="GO" id="GO:0006203">
    <property type="term" value="P:dGTP catabolic process"/>
    <property type="evidence" value="ECO:0007669"/>
    <property type="project" value="TreeGrafter"/>
</dbReference>
<organism evidence="2 3">
    <name type="scientific">Selenomonas ruminantium</name>
    <dbReference type="NCBI Taxonomy" id="971"/>
    <lineage>
        <taxon>Bacteria</taxon>
        <taxon>Bacillati</taxon>
        <taxon>Bacillota</taxon>
        <taxon>Negativicutes</taxon>
        <taxon>Selenomonadales</taxon>
        <taxon>Selenomonadaceae</taxon>
        <taxon>Selenomonas</taxon>
    </lineage>
</organism>
<proteinExistence type="predicted"/>
<dbReference type="InterPro" id="IPR004518">
    <property type="entry name" value="MazG-like_dom"/>
</dbReference>
<dbReference type="GO" id="GO:0006950">
    <property type="term" value="P:response to stress"/>
    <property type="evidence" value="ECO:0007669"/>
    <property type="project" value="UniProtKB-ARBA"/>
</dbReference>